<comment type="caution">
    <text evidence="4">The sequence shown here is derived from an EMBL/GenBank/DDBJ whole genome shotgun (WGS) entry which is preliminary data.</text>
</comment>
<sequence length="389" mass="43354">MTLDDTVALAASYLGMAPDDPLLFSWRDAPATAQLGTAFDTLNCRLFVFCTSRSGSELFIDHLKNYGIAAEEHLNRAIPLALRDSIESDPEFLLRLASESPYRNFGIKVSHDKMVPFFVSGELPGHAGRWSFVNVSRRNVVAQAVSLVLAEKTGAWRSDKLRGVQVLPEDYDFNAIFSAVDRITWTEGKNLALMGKLGVLPYQVYYEDLAADPEGVSATAAKHLGLPALDADVEQFPLLRRIGPARQASEINALWEKRFRSDLAAARVPDIKQPLDLALAQERQRSEARLRSSELLKRALQRENDLLYDRIHRLEAQLRAVGVPASKVDVPSPMAAARLPPPPSVRAPTATKRPPPAPQPSFYRSYLRPLIPGPIRNLGYRAMKRLRRR</sequence>
<proteinExistence type="predicted"/>
<evidence type="ECO:0000256" key="2">
    <source>
        <dbReference type="SAM" id="MobiDB-lite"/>
    </source>
</evidence>
<organism evidence="4 5">
    <name type="scientific">Devosia nanyangense</name>
    <dbReference type="NCBI Taxonomy" id="1228055"/>
    <lineage>
        <taxon>Bacteria</taxon>
        <taxon>Pseudomonadati</taxon>
        <taxon>Pseudomonadota</taxon>
        <taxon>Alphaproteobacteria</taxon>
        <taxon>Hyphomicrobiales</taxon>
        <taxon>Devosiaceae</taxon>
        <taxon>Devosia</taxon>
    </lineage>
</organism>
<accession>A0A933NXW7</accession>
<dbReference type="InterPro" id="IPR027417">
    <property type="entry name" value="P-loop_NTPase"/>
</dbReference>
<feature type="region of interest" description="Disordered" evidence="2">
    <location>
        <begin position="332"/>
        <end position="363"/>
    </location>
</feature>
<reference evidence="4" key="1">
    <citation type="submission" date="2020-07" db="EMBL/GenBank/DDBJ databases">
        <title>Huge and variable diversity of episymbiotic CPR bacteria and DPANN archaea in groundwater ecosystems.</title>
        <authorList>
            <person name="He C.Y."/>
            <person name="Keren R."/>
            <person name="Whittaker M."/>
            <person name="Farag I.F."/>
            <person name="Doudna J."/>
            <person name="Cate J.H.D."/>
            <person name="Banfield J.F."/>
        </authorList>
    </citation>
    <scope>NUCLEOTIDE SEQUENCE</scope>
    <source>
        <strain evidence="4">NC_groundwater_1586_Pr3_B-0.1um_66_15</strain>
    </source>
</reference>
<evidence type="ECO:0000256" key="1">
    <source>
        <dbReference type="SAM" id="Coils"/>
    </source>
</evidence>
<feature type="domain" description="Sulphotransferase Stf0" evidence="3">
    <location>
        <begin position="128"/>
        <end position="262"/>
    </location>
</feature>
<protein>
    <recommendedName>
        <fullName evidence="3">Sulphotransferase Stf0 domain-containing protein</fullName>
    </recommendedName>
</protein>
<evidence type="ECO:0000313" key="5">
    <source>
        <dbReference type="Proteomes" id="UP000782610"/>
    </source>
</evidence>
<dbReference type="InterPro" id="IPR024628">
    <property type="entry name" value="Sulfotransferase_Stf0_dom"/>
</dbReference>
<feature type="coiled-coil region" evidence="1">
    <location>
        <begin position="283"/>
        <end position="317"/>
    </location>
</feature>
<evidence type="ECO:0000259" key="3">
    <source>
        <dbReference type="Pfam" id="PF09037"/>
    </source>
</evidence>
<gene>
    <name evidence="4" type="ORF">HY834_04840</name>
</gene>
<dbReference type="Gene3D" id="3.40.50.300">
    <property type="entry name" value="P-loop containing nucleotide triphosphate hydrolases"/>
    <property type="match status" value="1"/>
</dbReference>
<evidence type="ECO:0000313" key="4">
    <source>
        <dbReference type="EMBL" id="MBI4921053.1"/>
    </source>
</evidence>
<dbReference type="AlphaFoldDB" id="A0A933NXW7"/>
<dbReference type="EMBL" id="JACRAF010000016">
    <property type="protein sequence ID" value="MBI4921053.1"/>
    <property type="molecule type" value="Genomic_DNA"/>
</dbReference>
<name>A0A933NXW7_9HYPH</name>
<keyword evidence="1" id="KW-0175">Coiled coil</keyword>
<dbReference type="Proteomes" id="UP000782610">
    <property type="component" value="Unassembled WGS sequence"/>
</dbReference>
<dbReference type="SUPFAM" id="SSF52540">
    <property type="entry name" value="P-loop containing nucleoside triphosphate hydrolases"/>
    <property type="match status" value="1"/>
</dbReference>
<dbReference type="Pfam" id="PF09037">
    <property type="entry name" value="Sulphotransf"/>
    <property type="match status" value="1"/>
</dbReference>